<dbReference type="Proteomes" id="UP001605036">
    <property type="component" value="Unassembled WGS sequence"/>
</dbReference>
<comment type="caution">
    <text evidence="2">The sequence shown here is derived from an EMBL/GenBank/DDBJ whole genome shotgun (WGS) entry which is preliminary data.</text>
</comment>
<protein>
    <submittedName>
        <fullName evidence="2">Uncharacterized protein</fullName>
    </submittedName>
</protein>
<organism evidence="2 3">
    <name type="scientific">Riccia fluitans</name>
    <dbReference type="NCBI Taxonomy" id="41844"/>
    <lineage>
        <taxon>Eukaryota</taxon>
        <taxon>Viridiplantae</taxon>
        <taxon>Streptophyta</taxon>
        <taxon>Embryophyta</taxon>
        <taxon>Marchantiophyta</taxon>
        <taxon>Marchantiopsida</taxon>
        <taxon>Marchantiidae</taxon>
        <taxon>Marchantiales</taxon>
        <taxon>Ricciaceae</taxon>
        <taxon>Riccia</taxon>
    </lineage>
</organism>
<feature type="region of interest" description="Disordered" evidence="1">
    <location>
        <begin position="57"/>
        <end position="114"/>
    </location>
</feature>
<dbReference type="AlphaFoldDB" id="A0ABD1Y8R6"/>
<proteinExistence type="predicted"/>
<gene>
    <name evidence="2" type="ORF">R1flu_003347</name>
</gene>
<reference evidence="2 3" key="1">
    <citation type="submission" date="2024-09" db="EMBL/GenBank/DDBJ databases">
        <title>Chromosome-scale assembly of Riccia fluitans.</title>
        <authorList>
            <person name="Paukszto L."/>
            <person name="Sawicki J."/>
            <person name="Karawczyk K."/>
            <person name="Piernik-Szablinska J."/>
            <person name="Szczecinska M."/>
            <person name="Mazdziarz M."/>
        </authorList>
    </citation>
    <scope>NUCLEOTIDE SEQUENCE [LARGE SCALE GENOMIC DNA]</scope>
    <source>
        <strain evidence="2">Rf_01</strain>
        <tissue evidence="2">Aerial parts of the thallus</tissue>
    </source>
</reference>
<evidence type="ECO:0000313" key="2">
    <source>
        <dbReference type="EMBL" id="KAL2623142.1"/>
    </source>
</evidence>
<evidence type="ECO:0000256" key="1">
    <source>
        <dbReference type="SAM" id="MobiDB-lite"/>
    </source>
</evidence>
<sequence>MSVNPAKDGAKTLEEGIPDRYFVTLLRHKIFDKRRRRNRKGIIGIKRFIIYKLEGQAASRTSTETEHPPPAEKTNKQLAWADSVLEEKEGRSAGLPSMVDRQTRRQMDYDDGEW</sequence>
<feature type="compositionally biased region" description="Basic and acidic residues" evidence="1">
    <location>
        <begin position="63"/>
        <end position="75"/>
    </location>
</feature>
<evidence type="ECO:0000313" key="3">
    <source>
        <dbReference type="Proteomes" id="UP001605036"/>
    </source>
</evidence>
<keyword evidence="3" id="KW-1185">Reference proteome</keyword>
<accession>A0ABD1Y8R6</accession>
<dbReference type="EMBL" id="JBHFFA010000006">
    <property type="protein sequence ID" value="KAL2623142.1"/>
    <property type="molecule type" value="Genomic_DNA"/>
</dbReference>
<name>A0ABD1Y8R6_9MARC</name>